<feature type="transmembrane region" description="Helical" evidence="1">
    <location>
        <begin position="16"/>
        <end position="36"/>
    </location>
</feature>
<evidence type="ECO:0000256" key="1">
    <source>
        <dbReference type="SAM" id="Phobius"/>
    </source>
</evidence>
<keyword evidence="1" id="KW-0472">Membrane</keyword>
<name>A0ABS1Y259_9ACTN</name>
<gene>
    <name evidence="2" type="ORF">JNW91_29790</name>
</gene>
<evidence type="ECO:0000313" key="3">
    <source>
        <dbReference type="Proteomes" id="UP000601027"/>
    </source>
</evidence>
<accession>A0ABS1Y259</accession>
<proteinExistence type="predicted"/>
<dbReference type="EMBL" id="JAEVHM010000299">
    <property type="protein sequence ID" value="MBM0235596.1"/>
    <property type="molecule type" value="Genomic_DNA"/>
</dbReference>
<keyword evidence="3" id="KW-1185">Reference proteome</keyword>
<keyword evidence="1" id="KW-0812">Transmembrane</keyword>
<comment type="caution">
    <text evidence="2">The sequence shown here is derived from an EMBL/GenBank/DDBJ whole genome shotgun (WGS) entry which is preliminary data.</text>
</comment>
<protein>
    <submittedName>
        <fullName evidence="2">Lipopolysaccharide biosynthesis protein</fullName>
    </submittedName>
</protein>
<sequence>VGAAAGVGVLAGGRGLPGLAVTLGVLVAGCVGLLTLPRVRAGIRVTMKQIRGRDDAATAAGPAPASTRGR</sequence>
<feature type="non-terminal residue" evidence="2">
    <location>
        <position position="1"/>
    </location>
</feature>
<reference evidence="2 3" key="1">
    <citation type="submission" date="2021-01" db="EMBL/GenBank/DDBJ databases">
        <title>Draft genome sequence of Micromonospora sp. strain STR1_7.</title>
        <authorList>
            <person name="Karlyshev A."/>
            <person name="Jawad R."/>
        </authorList>
    </citation>
    <scope>NUCLEOTIDE SEQUENCE [LARGE SCALE GENOMIC DNA]</scope>
    <source>
        <strain evidence="2 3">STR1-7</strain>
    </source>
</reference>
<keyword evidence="1" id="KW-1133">Transmembrane helix</keyword>
<dbReference type="Proteomes" id="UP000601027">
    <property type="component" value="Unassembled WGS sequence"/>
</dbReference>
<organism evidence="2 3">
    <name type="scientific">Micromonospora parastrephiae</name>
    <dbReference type="NCBI Taxonomy" id="2806101"/>
    <lineage>
        <taxon>Bacteria</taxon>
        <taxon>Bacillati</taxon>
        <taxon>Actinomycetota</taxon>
        <taxon>Actinomycetes</taxon>
        <taxon>Micromonosporales</taxon>
        <taxon>Micromonosporaceae</taxon>
        <taxon>Micromonospora</taxon>
    </lineage>
</organism>
<evidence type="ECO:0000313" key="2">
    <source>
        <dbReference type="EMBL" id="MBM0235596.1"/>
    </source>
</evidence>